<dbReference type="AlphaFoldDB" id="A0AAW1YTZ4"/>
<dbReference type="PROSITE" id="PS50012">
    <property type="entry name" value="RCC1_3"/>
    <property type="match status" value="5"/>
</dbReference>
<dbReference type="SUPFAM" id="SSF50985">
    <property type="entry name" value="RCC1/BLIP-II"/>
    <property type="match status" value="2"/>
</dbReference>
<name>A0AAW1YTZ4_RUBAR</name>
<feature type="repeat" description="RCC1" evidence="3">
    <location>
        <begin position="263"/>
        <end position="313"/>
    </location>
</feature>
<dbReference type="PANTHER" id="PTHR22872:SF2">
    <property type="entry name" value="INHIBITOR OF BRUTON TYROSINE KINASE"/>
    <property type="match status" value="1"/>
</dbReference>
<feature type="region of interest" description="Disordered" evidence="4">
    <location>
        <begin position="786"/>
        <end position="815"/>
    </location>
</feature>
<accession>A0AAW1YTZ4</accession>
<evidence type="ECO:0000313" key="6">
    <source>
        <dbReference type="EMBL" id="KAK9951652.1"/>
    </source>
</evidence>
<keyword evidence="7" id="KW-1185">Reference proteome</keyword>
<dbReference type="SMART" id="SM00248">
    <property type="entry name" value="ANK"/>
    <property type="match status" value="2"/>
</dbReference>
<evidence type="ECO:0000313" key="7">
    <source>
        <dbReference type="Proteomes" id="UP001457282"/>
    </source>
</evidence>
<protein>
    <recommendedName>
        <fullName evidence="5">RCC1-like domain-containing protein</fullName>
    </recommendedName>
</protein>
<dbReference type="Gene3D" id="1.25.40.20">
    <property type="entry name" value="Ankyrin repeat-containing domain"/>
    <property type="match status" value="1"/>
</dbReference>
<organism evidence="6 7">
    <name type="scientific">Rubus argutus</name>
    <name type="common">Southern blackberry</name>
    <dbReference type="NCBI Taxonomy" id="59490"/>
    <lineage>
        <taxon>Eukaryota</taxon>
        <taxon>Viridiplantae</taxon>
        <taxon>Streptophyta</taxon>
        <taxon>Embryophyta</taxon>
        <taxon>Tracheophyta</taxon>
        <taxon>Spermatophyta</taxon>
        <taxon>Magnoliopsida</taxon>
        <taxon>eudicotyledons</taxon>
        <taxon>Gunneridae</taxon>
        <taxon>Pentapetalae</taxon>
        <taxon>rosids</taxon>
        <taxon>fabids</taxon>
        <taxon>Rosales</taxon>
        <taxon>Rosaceae</taxon>
        <taxon>Rosoideae</taxon>
        <taxon>Rosoideae incertae sedis</taxon>
        <taxon>Rubus</taxon>
    </lineage>
</organism>
<dbReference type="InterPro" id="IPR002110">
    <property type="entry name" value="Ankyrin_rpt"/>
</dbReference>
<dbReference type="PROSITE" id="PS50088">
    <property type="entry name" value="ANK_REPEAT"/>
    <property type="match status" value="2"/>
</dbReference>
<dbReference type="PROSITE" id="PS50297">
    <property type="entry name" value="ANK_REP_REGION"/>
    <property type="match status" value="2"/>
</dbReference>
<feature type="repeat" description="RCC1" evidence="3">
    <location>
        <begin position="314"/>
        <end position="367"/>
    </location>
</feature>
<feature type="repeat" description="ANK" evidence="2">
    <location>
        <begin position="94"/>
        <end position="126"/>
    </location>
</feature>
<dbReference type="Pfam" id="PF12796">
    <property type="entry name" value="Ank_2"/>
    <property type="match status" value="1"/>
</dbReference>
<reference evidence="6 7" key="1">
    <citation type="journal article" date="2023" name="G3 (Bethesda)">
        <title>A chromosome-length genome assembly and annotation of blackberry (Rubus argutus, cv. 'Hillquist').</title>
        <authorList>
            <person name="Bruna T."/>
            <person name="Aryal R."/>
            <person name="Dudchenko O."/>
            <person name="Sargent D.J."/>
            <person name="Mead D."/>
            <person name="Buti M."/>
            <person name="Cavallini A."/>
            <person name="Hytonen T."/>
            <person name="Andres J."/>
            <person name="Pham M."/>
            <person name="Weisz D."/>
            <person name="Mascagni F."/>
            <person name="Usai G."/>
            <person name="Natali L."/>
            <person name="Bassil N."/>
            <person name="Fernandez G.E."/>
            <person name="Lomsadze A."/>
            <person name="Armour M."/>
            <person name="Olukolu B."/>
            <person name="Poorten T."/>
            <person name="Britton C."/>
            <person name="Davik J."/>
            <person name="Ashrafi H."/>
            <person name="Aiden E.L."/>
            <person name="Borodovsky M."/>
            <person name="Worthington M."/>
        </authorList>
    </citation>
    <scope>NUCLEOTIDE SEQUENCE [LARGE SCALE GENOMIC DNA]</scope>
    <source>
        <strain evidence="6">PI 553951</strain>
    </source>
</reference>
<keyword evidence="2" id="KW-0040">ANK repeat</keyword>
<comment type="caution">
    <text evidence="6">The sequence shown here is derived from an EMBL/GenBank/DDBJ whole genome shotgun (WGS) entry which is preliminary data.</text>
</comment>
<dbReference type="InterPro" id="IPR000408">
    <property type="entry name" value="Reg_chr_condens"/>
</dbReference>
<feature type="repeat" description="RCC1" evidence="3">
    <location>
        <begin position="152"/>
        <end position="203"/>
    </location>
</feature>
<feature type="region of interest" description="Disordered" evidence="4">
    <location>
        <begin position="724"/>
        <end position="753"/>
    </location>
</feature>
<dbReference type="Pfam" id="PF25390">
    <property type="entry name" value="WD40_RLD"/>
    <property type="match status" value="1"/>
</dbReference>
<dbReference type="SUPFAM" id="SSF48403">
    <property type="entry name" value="Ankyrin repeat"/>
    <property type="match status" value="1"/>
</dbReference>
<feature type="compositionally biased region" description="Basic and acidic residues" evidence="4">
    <location>
        <begin position="736"/>
        <end position="745"/>
    </location>
</feature>
<evidence type="ECO:0000259" key="5">
    <source>
        <dbReference type="Pfam" id="PF25390"/>
    </source>
</evidence>
<dbReference type="InterPro" id="IPR036770">
    <property type="entry name" value="Ankyrin_rpt-contain_sf"/>
</dbReference>
<dbReference type="PRINTS" id="PR00633">
    <property type="entry name" value="RCCNDNSATION"/>
</dbReference>
<dbReference type="Gene3D" id="2.130.10.30">
    <property type="entry name" value="Regulator of chromosome condensation 1/beta-lactamase-inhibitor protein II"/>
    <property type="match status" value="2"/>
</dbReference>
<feature type="repeat" description="ANK" evidence="2">
    <location>
        <begin position="60"/>
        <end position="92"/>
    </location>
</feature>
<dbReference type="EMBL" id="JBEDUW010000001">
    <property type="protein sequence ID" value="KAK9951652.1"/>
    <property type="molecule type" value="Genomic_DNA"/>
</dbReference>
<dbReference type="InterPro" id="IPR058923">
    <property type="entry name" value="RCC1-like_dom"/>
</dbReference>
<dbReference type="InterPro" id="IPR051625">
    <property type="entry name" value="Signaling_Regulatory_Domain"/>
</dbReference>
<evidence type="ECO:0000256" key="2">
    <source>
        <dbReference type="PROSITE-ProRule" id="PRU00023"/>
    </source>
</evidence>
<dbReference type="PANTHER" id="PTHR22872">
    <property type="entry name" value="BTK-BINDING PROTEIN-RELATED"/>
    <property type="match status" value="1"/>
</dbReference>
<evidence type="ECO:0000256" key="4">
    <source>
        <dbReference type="SAM" id="MobiDB-lite"/>
    </source>
</evidence>
<keyword evidence="1" id="KW-0677">Repeat</keyword>
<feature type="repeat" description="RCC1" evidence="3">
    <location>
        <begin position="368"/>
        <end position="423"/>
    </location>
</feature>
<evidence type="ECO:0000256" key="3">
    <source>
        <dbReference type="PROSITE-ProRule" id="PRU00235"/>
    </source>
</evidence>
<sequence length="815" mass="88750">MEVSPQGKKQNLQTHARKSFSKGAHKDLWLVVREGSLADVDSALVLVKKSGGNINSRNIFGLTPLHIATWRNHIPIVRRLLAAGADPDARDGESGWSSLHRALHFGHLAVASILLQFGASITLEDSKYRTPVDLISGPVLQVLGSGRSSVTTEVFSWGSGANYQLGTGNAHIQKLPCKVDALHGSLIKFVSAAKFHSVAVTAQGEVYTWGFGRGGRLGHPDFDIHSGQAAVITPRQVTSGLGCRRVKAVAAAKHHTVIATDGGEVFSWGSNREGQLGYTSVDTQPTPRRVSSLRSRVVAVAAANKHTAVVSDTGEIFTWGGNREGQLGYGTSNSASNYTPRVVEYLKGKVFVGVAAAKYHTIVLGVDGEVYTWGHRLVTPKRVVVARNLKKSGNTTLKFHRKERLHVVSIAAGVVHSMALTDDGALFYWVSSDPDLRCHQLYSLCGRNVVNISAGKYWTAAVTATGDVYMWDGKNGKDKPPVATRLHGTKRATSVSVGETHLLIIGSLYHPAYPSNMVKDPQKMSIIRDELEEIDEDLMFNDMDSENPLPIIQDDGSGKKAIPSLKSICEKVTAEKLVEPRNAIQLLEIADTLMADDLRKYCEDIAIRNLDYIFTVASQAIAGASPDILANLENLLDLKSSEPWSYRHLPTPTATLPAVIYSEEEDSECEEVRALRKKLQQIEMLEAKQSNGHILDDQQIKKLETRLALETSLAELGVPMETPQLKASSSVLPDGKGNRKAELSRKQRRKNKQIAAQLDIASPLPGAEAEPNPIKGFMNIEISQTAKNKEEDSMSAEVMTSQATKESALCVPKRI</sequence>
<dbReference type="Proteomes" id="UP001457282">
    <property type="component" value="Unassembled WGS sequence"/>
</dbReference>
<evidence type="ECO:0000256" key="1">
    <source>
        <dbReference type="ARBA" id="ARBA00022737"/>
    </source>
</evidence>
<feature type="repeat" description="RCC1" evidence="3">
    <location>
        <begin position="204"/>
        <end position="262"/>
    </location>
</feature>
<proteinExistence type="predicted"/>
<feature type="domain" description="RCC1-like" evidence="5">
    <location>
        <begin position="153"/>
        <end position="375"/>
    </location>
</feature>
<dbReference type="InterPro" id="IPR009091">
    <property type="entry name" value="RCC1/BLIP-II"/>
</dbReference>
<gene>
    <name evidence="6" type="ORF">M0R45_007088</name>
</gene>